<dbReference type="InterPro" id="IPR020449">
    <property type="entry name" value="Tscrpt_reg_AraC-type_HTH"/>
</dbReference>
<dbReference type="Proteomes" id="UP001500751">
    <property type="component" value="Unassembled WGS sequence"/>
</dbReference>
<organism evidence="5 6">
    <name type="scientific">Catenulispora yoronensis</name>
    <dbReference type="NCBI Taxonomy" id="450799"/>
    <lineage>
        <taxon>Bacteria</taxon>
        <taxon>Bacillati</taxon>
        <taxon>Actinomycetota</taxon>
        <taxon>Actinomycetes</taxon>
        <taxon>Catenulisporales</taxon>
        <taxon>Catenulisporaceae</taxon>
        <taxon>Catenulispora</taxon>
    </lineage>
</organism>
<dbReference type="SUPFAM" id="SSF51215">
    <property type="entry name" value="Regulatory protein AraC"/>
    <property type="match status" value="1"/>
</dbReference>
<dbReference type="PANTHER" id="PTHR46796">
    <property type="entry name" value="HTH-TYPE TRANSCRIPTIONAL ACTIVATOR RHAS-RELATED"/>
    <property type="match status" value="1"/>
</dbReference>
<dbReference type="InterPro" id="IPR037923">
    <property type="entry name" value="HTH-like"/>
</dbReference>
<sequence length="308" mass="34423">MPAAVDDVRTARRFDGFRDLVSHTFAPLRVETAAPGPFEGRLRTVDLGAIRVCQVSATPHEVFRTPALIASSDPECYKVGLQLRGPCLFTQGEREAVLKPGDFTIYETGRPYAMRFDQPYQQLVLMLPRSMFRLPGNRIREISGRRVSGAQGVGAVFSALLRKLSEQFDAFSGSGDARLADNILDLLATVYAEDPDAPAVERRPLLLTILSYIECHLSEPDLTPDRIAAAHYISTRYLHKLFHEEQTTVAGWIRERRLAHCRHDLRDRSQANRPVSVIAAGWGFAEPAHFSRVFRAAYGTTPNAYRNA</sequence>
<evidence type="ECO:0000256" key="3">
    <source>
        <dbReference type="ARBA" id="ARBA00023163"/>
    </source>
</evidence>
<dbReference type="InterPro" id="IPR035418">
    <property type="entry name" value="AraC-bd_2"/>
</dbReference>
<keyword evidence="2" id="KW-0238">DNA-binding</keyword>
<dbReference type="Gene3D" id="1.10.10.60">
    <property type="entry name" value="Homeodomain-like"/>
    <property type="match status" value="1"/>
</dbReference>
<dbReference type="InterPro" id="IPR018060">
    <property type="entry name" value="HTH_AraC"/>
</dbReference>
<dbReference type="InterPro" id="IPR050204">
    <property type="entry name" value="AraC_XylS_family_regulators"/>
</dbReference>
<evidence type="ECO:0000259" key="4">
    <source>
        <dbReference type="PROSITE" id="PS01124"/>
    </source>
</evidence>
<dbReference type="PRINTS" id="PR00032">
    <property type="entry name" value="HTHARAC"/>
</dbReference>
<dbReference type="RefSeq" id="WP_344667898.1">
    <property type="nucleotide sequence ID" value="NZ_BAAAQN010000029.1"/>
</dbReference>
<protein>
    <submittedName>
        <fullName evidence="5">Helix-turn-helix domain-containing protein</fullName>
    </submittedName>
</protein>
<reference evidence="5 6" key="1">
    <citation type="journal article" date="2019" name="Int. J. Syst. Evol. Microbiol.">
        <title>The Global Catalogue of Microorganisms (GCM) 10K type strain sequencing project: providing services to taxonomists for standard genome sequencing and annotation.</title>
        <authorList>
            <consortium name="The Broad Institute Genomics Platform"/>
            <consortium name="The Broad Institute Genome Sequencing Center for Infectious Disease"/>
            <person name="Wu L."/>
            <person name="Ma J."/>
        </authorList>
    </citation>
    <scope>NUCLEOTIDE SEQUENCE [LARGE SCALE GENOMIC DNA]</scope>
    <source>
        <strain evidence="5 6">JCM 16014</strain>
    </source>
</reference>
<dbReference type="PROSITE" id="PS01124">
    <property type="entry name" value="HTH_ARAC_FAMILY_2"/>
    <property type="match status" value="1"/>
</dbReference>
<dbReference type="SMART" id="SM00342">
    <property type="entry name" value="HTH_ARAC"/>
    <property type="match status" value="1"/>
</dbReference>
<evidence type="ECO:0000256" key="1">
    <source>
        <dbReference type="ARBA" id="ARBA00023015"/>
    </source>
</evidence>
<keyword evidence="6" id="KW-1185">Reference proteome</keyword>
<keyword evidence="1" id="KW-0805">Transcription regulation</keyword>
<dbReference type="EMBL" id="BAAAQN010000029">
    <property type="protein sequence ID" value="GAA2040301.1"/>
    <property type="molecule type" value="Genomic_DNA"/>
</dbReference>
<dbReference type="InterPro" id="IPR009057">
    <property type="entry name" value="Homeodomain-like_sf"/>
</dbReference>
<gene>
    <name evidence="5" type="ORF">GCM10009839_48040</name>
</gene>
<dbReference type="SUPFAM" id="SSF46689">
    <property type="entry name" value="Homeodomain-like"/>
    <property type="match status" value="1"/>
</dbReference>
<name>A0ABN2UPI8_9ACTN</name>
<keyword evidence="3" id="KW-0804">Transcription</keyword>
<dbReference type="PANTHER" id="PTHR46796:SF6">
    <property type="entry name" value="ARAC SUBFAMILY"/>
    <property type="match status" value="1"/>
</dbReference>
<evidence type="ECO:0000313" key="5">
    <source>
        <dbReference type="EMBL" id="GAA2040301.1"/>
    </source>
</evidence>
<accession>A0ABN2UPI8</accession>
<evidence type="ECO:0000256" key="2">
    <source>
        <dbReference type="ARBA" id="ARBA00023125"/>
    </source>
</evidence>
<evidence type="ECO:0000313" key="6">
    <source>
        <dbReference type="Proteomes" id="UP001500751"/>
    </source>
</evidence>
<dbReference type="Pfam" id="PF12833">
    <property type="entry name" value="HTH_18"/>
    <property type="match status" value="1"/>
</dbReference>
<feature type="domain" description="HTH araC/xylS-type" evidence="4">
    <location>
        <begin position="207"/>
        <end position="308"/>
    </location>
</feature>
<proteinExistence type="predicted"/>
<comment type="caution">
    <text evidence="5">The sequence shown here is derived from an EMBL/GenBank/DDBJ whole genome shotgun (WGS) entry which is preliminary data.</text>
</comment>
<dbReference type="Pfam" id="PF14525">
    <property type="entry name" value="AraC_binding_2"/>
    <property type="match status" value="1"/>
</dbReference>